<dbReference type="InterPro" id="IPR052747">
    <property type="entry name" value="TA_system_RelE_toxin"/>
</dbReference>
<dbReference type="PANTHER" id="PTHR38813:SF1">
    <property type="entry name" value="TOXIN RELE1-RELATED"/>
    <property type="match status" value="1"/>
</dbReference>
<evidence type="ECO:0000256" key="1">
    <source>
        <dbReference type="ARBA" id="ARBA00022649"/>
    </source>
</evidence>
<dbReference type="Gene3D" id="3.30.2310.20">
    <property type="entry name" value="RelE-like"/>
    <property type="match status" value="1"/>
</dbReference>
<comment type="caution">
    <text evidence="4">The sequence shown here is derived from an EMBL/GenBank/DDBJ whole genome shotgun (WGS) entry which is preliminary data.</text>
</comment>
<evidence type="ECO:0000313" key="2">
    <source>
        <dbReference type="EMBL" id="MDB6374191.1"/>
    </source>
</evidence>
<sequence length="86" mass="10058">MIKVVWSGRAAKQLAKIDIRYQKAIYKKVSELESFPIVQLDITKLSGSKNQYRLRVGDYRILFDVINGEPVIIEVKEVKRRQTNTY</sequence>
<dbReference type="Proteomes" id="UP001212996">
    <property type="component" value="Unassembled WGS sequence"/>
</dbReference>
<dbReference type="EMBL" id="JAQMFO010000039">
    <property type="protein sequence ID" value="MDB6374191.1"/>
    <property type="molecule type" value="Genomic_DNA"/>
</dbReference>
<accession>A0A329X066</accession>
<keyword evidence="1" id="KW-1277">Toxin-antitoxin system</keyword>
<name>A0A329X066_9GAMM</name>
<organism evidence="4 5">
    <name type="scientific">Photorhabdus bodei</name>
    <dbReference type="NCBI Taxonomy" id="2029681"/>
    <lineage>
        <taxon>Bacteria</taxon>
        <taxon>Pseudomonadati</taxon>
        <taxon>Pseudomonadota</taxon>
        <taxon>Gammaproteobacteria</taxon>
        <taxon>Enterobacterales</taxon>
        <taxon>Morganellaceae</taxon>
        <taxon>Photorhabdus</taxon>
    </lineage>
</organism>
<evidence type="ECO:0000313" key="5">
    <source>
        <dbReference type="Proteomes" id="UP000250919"/>
    </source>
</evidence>
<dbReference type="Pfam" id="PF05016">
    <property type="entry name" value="ParE_toxin"/>
    <property type="match status" value="1"/>
</dbReference>
<dbReference type="EMBL" id="WSFC01000006">
    <property type="protein sequence ID" value="NDL02529.1"/>
    <property type="molecule type" value="Genomic_DNA"/>
</dbReference>
<proteinExistence type="predicted"/>
<dbReference type="SUPFAM" id="SSF143011">
    <property type="entry name" value="RelE-like"/>
    <property type="match status" value="1"/>
</dbReference>
<dbReference type="Proteomes" id="UP000250919">
    <property type="component" value="Unassembled WGS sequence"/>
</dbReference>
<dbReference type="AlphaFoldDB" id="A0A329X066"/>
<dbReference type="GeneID" id="88807209"/>
<dbReference type="InterPro" id="IPR007712">
    <property type="entry name" value="RelE/ParE_toxin"/>
</dbReference>
<dbReference type="RefSeq" id="WP_112895984.1">
    <property type="nucleotide sequence ID" value="NZ_CAWNYH010000030.1"/>
</dbReference>
<keyword evidence="6" id="KW-1185">Reference proteome</keyword>
<protein>
    <submittedName>
        <fullName evidence="2">Type II toxin-antitoxin system RelE/ParE family toxin</fullName>
    </submittedName>
</protein>
<evidence type="ECO:0000313" key="6">
    <source>
        <dbReference type="Proteomes" id="UP000466619"/>
    </source>
</evidence>
<dbReference type="InterPro" id="IPR035093">
    <property type="entry name" value="RelE/ParE_toxin_dom_sf"/>
</dbReference>
<reference evidence="4" key="1">
    <citation type="submission" date="2017-08" db="EMBL/GenBank/DDBJ databases">
        <authorList>
            <person name="de Groot N.N."/>
        </authorList>
    </citation>
    <scope>NUCLEOTIDE SEQUENCE</scope>
    <source>
        <strain evidence="4">LJ24-63</strain>
    </source>
</reference>
<gene>
    <name evidence="4" type="ORF">CKY02_15320</name>
    <name evidence="3" type="ORF">GPY48_04405</name>
    <name evidence="2" type="ORF">PH362_20250</name>
</gene>
<dbReference type="EMBL" id="NSCM01000030">
    <property type="protein sequence ID" value="RAX10329.1"/>
    <property type="molecule type" value="Genomic_DNA"/>
</dbReference>
<evidence type="ECO:0000313" key="3">
    <source>
        <dbReference type="EMBL" id="NDL02529.1"/>
    </source>
</evidence>
<dbReference type="Proteomes" id="UP000466619">
    <property type="component" value="Unassembled WGS sequence"/>
</dbReference>
<dbReference type="PANTHER" id="PTHR38813">
    <property type="match status" value="1"/>
</dbReference>
<evidence type="ECO:0000313" key="4">
    <source>
        <dbReference type="EMBL" id="RAX10329.1"/>
    </source>
</evidence>
<reference evidence="3 6" key="3">
    <citation type="submission" date="2019-12" db="EMBL/GenBank/DDBJ databases">
        <title>Engineering Photorhabdus to improve their lethality against agricultural pests.</title>
        <authorList>
            <person name="Machado R.A.R."/>
        </authorList>
    </citation>
    <scope>NUCLEOTIDE SEQUENCE [LARGE SCALE GENOMIC DNA]</scope>
    <source>
        <strain evidence="3 6">M-CN4</strain>
    </source>
</reference>
<reference evidence="4 5" key="2">
    <citation type="journal article" date="2018" name="Int. J. Syst. Evol. Microbiol.">
        <title>Whole-genome-based revisit of Photorhabdus phylogeny: proposal for the elevation of most Photorhabdus subspecies to the species level and description of one novel species Photorhabdus bodei sp. nov., and one novel subspecies Photorhabdus laumondii subsp. clarkei subsp. nov.</title>
        <authorList>
            <person name="Machado R.A.R."/>
            <person name="Wuthrich D."/>
            <person name="Kuhnert P."/>
            <person name="Arce C.C.M."/>
            <person name="Thonen L."/>
            <person name="Ruiz C."/>
            <person name="Zhang X."/>
            <person name="Robert C.A.M."/>
            <person name="Karimi J."/>
            <person name="Kamali S."/>
            <person name="Ma J."/>
            <person name="Bruggmann R."/>
            <person name="Erb M."/>
        </authorList>
    </citation>
    <scope>NUCLEOTIDE SEQUENCE [LARGE SCALE GENOMIC DNA]</scope>
    <source>
        <strain evidence="4 5">LJ24-63</strain>
    </source>
</reference>
<reference evidence="2" key="4">
    <citation type="submission" date="2023-01" db="EMBL/GenBank/DDBJ databases">
        <title>Genome sequencing of Photorhabdus bodei 09-20.</title>
        <authorList>
            <person name="Kalindamar S."/>
            <person name="Kumru S."/>
        </authorList>
    </citation>
    <scope>NUCLEOTIDE SEQUENCE</scope>
    <source>
        <strain evidence="2">09-20</strain>
    </source>
</reference>